<proteinExistence type="predicted"/>
<accession>A0A1I1I1Y0</accession>
<dbReference type="AlphaFoldDB" id="A0A1I1I1Y0"/>
<protein>
    <recommendedName>
        <fullName evidence="5">Lipoprotein</fullName>
    </recommendedName>
</protein>
<name>A0A1I1I1Y0_9ACTN</name>
<keyword evidence="2" id="KW-0812">Transmembrane</keyword>
<evidence type="ECO:0000313" key="4">
    <source>
        <dbReference type="Proteomes" id="UP000199207"/>
    </source>
</evidence>
<evidence type="ECO:0000256" key="2">
    <source>
        <dbReference type="SAM" id="Phobius"/>
    </source>
</evidence>
<evidence type="ECO:0000313" key="3">
    <source>
        <dbReference type="EMBL" id="SFC27230.1"/>
    </source>
</evidence>
<dbReference type="EMBL" id="FOLM01000002">
    <property type="protein sequence ID" value="SFC27230.1"/>
    <property type="molecule type" value="Genomic_DNA"/>
</dbReference>
<evidence type="ECO:0000256" key="1">
    <source>
        <dbReference type="SAM" id="MobiDB-lite"/>
    </source>
</evidence>
<gene>
    <name evidence="3" type="ORF">SAMN05421773_102516</name>
</gene>
<reference evidence="3 4" key="1">
    <citation type="submission" date="2016-10" db="EMBL/GenBank/DDBJ databases">
        <authorList>
            <person name="de Groot N.N."/>
        </authorList>
    </citation>
    <scope>NUCLEOTIDE SEQUENCE [LARGE SCALE GENOMIC DNA]</scope>
    <source>
        <strain evidence="3 4">CGMCC 4.5739</strain>
    </source>
</reference>
<dbReference type="SUPFAM" id="SSF89392">
    <property type="entry name" value="Prokaryotic lipoproteins and lipoprotein localization factors"/>
    <property type="match status" value="1"/>
</dbReference>
<keyword evidence="2" id="KW-0472">Membrane</keyword>
<organism evidence="3 4">
    <name type="scientific">Streptomyces aidingensis</name>
    <dbReference type="NCBI Taxonomy" id="910347"/>
    <lineage>
        <taxon>Bacteria</taxon>
        <taxon>Bacillati</taxon>
        <taxon>Actinomycetota</taxon>
        <taxon>Actinomycetes</taxon>
        <taxon>Kitasatosporales</taxon>
        <taxon>Streptomycetaceae</taxon>
        <taxon>Streptomyces</taxon>
    </lineage>
</organism>
<feature type="transmembrane region" description="Helical" evidence="2">
    <location>
        <begin position="35"/>
        <end position="58"/>
    </location>
</feature>
<evidence type="ECO:0008006" key="5">
    <source>
        <dbReference type="Google" id="ProtNLM"/>
    </source>
</evidence>
<dbReference type="InterPro" id="IPR029046">
    <property type="entry name" value="LolA/LolB/LppX"/>
</dbReference>
<feature type="region of interest" description="Disordered" evidence="1">
    <location>
        <begin position="1"/>
        <end position="28"/>
    </location>
</feature>
<dbReference type="Proteomes" id="UP000199207">
    <property type="component" value="Unassembled WGS sequence"/>
</dbReference>
<dbReference type="Gene3D" id="2.50.20.20">
    <property type="match status" value="1"/>
</dbReference>
<keyword evidence="2" id="KW-1133">Transmembrane helix</keyword>
<sequence length="306" mass="32302">MRARRRQRAGSGGGGRDGRGGGHPRRFRRNASPRLLASSGLLVLGLAVTGCSMVGAAADTRTAGEAVELIRQVPDLLAEAGSSRARTAVELASGGTRITIHGRGGFDYRRRVGELAVTLPADPSAAEQPPVTELFLPGELYLKNRGEGVPPDKWVRLDVAAIHDGNLVTGGATDPITAAELLRGVQHADDLGEVEVEGETLRRFRGITDIAEAARAADDRESREQLAAAVDGFTDTAVRFDAYLDDDGVLRRIRHHFSFASTAPPAPGVPVQVSSTTVLYDFGTPVVIDMPPAEHIFTGAVAYPGG</sequence>
<keyword evidence="4" id="KW-1185">Reference proteome</keyword>